<accession>A0A2T2YGY1</accession>
<reference evidence="2 3" key="1">
    <citation type="submission" date="2018-03" db="EMBL/GenBank/DDBJ databases">
        <title>Adhaeribacter sp. HMF7605 Genome sequencing and assembly.</title>
        <authorList>
            <person name="Kang H."/>
            <person name="Kang J."/>
            <person name="Cha I."/>
            <person name="Kim H."/>
            <person name="Joh K."/>
        </authorList>
    </citation>
    <scope>NUCLEOTIDE SEQUENCE [LARGE SCALE GENOMIC DNA]</scope>
    <source>
        <strain evidence="2 3">HMF7605</strain>
    </source>
</reference>
<gene>
    <name evidence="2" type="ORF">AHMF7605_15250</name>
</gene>
<evidence type="ECO:0000259" key="1">
    <source>
        <dbReference type="Pfam" id="PF06283"/>
    </source>
</evidence>
<dbReference type="SUPFAM" id="SSF52317">
    <property type="entry name" value="Class I glutamine amidotransferase-like"/>
    <property type="match status" value="1"/>
</dbReference>
<comment type="caution">
    <text evidence="2">The sequence shown here is derived from an EMBL/GenBank/DDBJ whole genome shotgun (WGS) entry which is preliminary data.</text>
</comment>
<dbReference type="RefSeq" id="WP_106930738.1">
    <property type="nucleotide sequence ID" value="NZ_PYFT01000001.1"/>
</dbReference>
<dbReference type="InterPro" id="IPR029062">
    <property type="entry name" value="Class_I_gatase-like"/>
</dbReference>
<organism evidence="2 3">
    <name type="scientific">Adhaeribacter arboris</name>
    <dbReference type="NCBI Taxonomy" id="2072846"/>
    <lineage>
        <taxon>Bacteria</taxon>
        <taxon>Pseudomonadati</taxon>
        <taxon>Bacteroidota</taxon>
        <taxon>Cytophagia</taxon>
        <taxon>Cytophagales</taxon>
        <taxon>Hymenobacteraceae</taxon>
        <taxon>Adhaeribacter</taxon>
    </lineage>
</organism>
<dbReference type="Proteomes" id="UP000240357">
    <property type="component" value="Unassembled WGS sequence"/>
</dbReference>
<evidence type="ECO:0000313" key="2">
    <source>
        <dbReference type="EMBL" id="PSR54764.1"/>
    </source>
</evidence>
<name>A0A2T2YGY1_9BACT</name>
<evidence type="ECO:0000313" key="3">
    <source>
        <dbReference type="Proteomes" id="UP000240357"/>
    </source>
</evidence>
<dbReference type="EMBL" id="PYFT01000001">
    <property type="protein sequence ID" value="PSR54764.1"/>
    <property type="molecule type" value="Genomic_DNA"/>
</dbReference>
<feature type="domain" description="ThuA-like" evidence="1">
    <location>
        <begin position="27"/>
        <end position="127"/>
    </location>
</feature>
<sequence length="202" mass="23701">MYRILIFLSFFSLLQTVTKPAPKKLLLVYAKNESDPTLSIARIQALQKVAKENKYTLDTTQINAKFSEQYLKKYSALVFINPANRLLNYRQRTELERYIQAGGGLLQISLPPPSETDWPWYTRLQEAGLKVQYVKSFQVPDKNQLKYWRTPFDGGFYSQITLTDEKQSFPDSEWFELLPDEWSYITNHPELDYRKATTKKVP</sequence>
<dbReference type="Pfam" id="PF06283">
    <property type="entry name" value="ThuA"/>
    <property type="match status" value="1"/>
</dbReference>
<dbReference type="AlphaFoldDB" id="A0A2T2YGY1"/>
<proteinExistence type="predicted"/>
<dbReference type="OrthoDB" id="9824481at2"/>
<protein>
    <recommendedName>
        <fullName evidence="1">ThuA-like domain-containing protein</fullName>
    </recommendedName>
</protein>
<keyword evidence="3" id="KW-1185">Reference proteome</keyword>
<dbReference type="Gene3D" id="3.40.50.880">
    <property type="match status" value="1"/>
</dbReference>
<dbReference type="InterPro" id="IPR029010">
    <property type="entry name" value="ThuA-like"/>
</dbReference>